<dbReference type="GeneID" id="39979795"/>
<name>A0A1J4MKY1_9CRYT</name>
<dbReference type="OrthoDB" id="67155at2759"/>
<evidence type="ECO:0000259" key="1">
    <source>
        <dbReference type="PROSITE" id="PS51335"/>
    </source>
</evidence>
<dbReference type="Proteomes" id="UP000186176">
    <property type="component" value="Unassembled WGS sequence"/>
</dbReference>
<dbReference type="AlphaFoldDB" id="A0A1J4MKY1"/>
<dbReference type="InterPro" id="IPR050868">
    <property type="entry name" value="ELMO_domain-containing"/>
</dbReference>
<dbReference type="Pfam" id="PF04727">
    <property type="entry name" value="ELMO_CED12"/>
    <property type="match status" value="1"/>
</dbReference>
<dbReference type="RefSeq" id="XP_028876017.1">
    <property type="nucleotide sequence ID" value="XM_029020016.1"/>
</dbReference>
<evidence type="ECO:0000313" key="2">
    <source>
        <dbReference type="EMBL" id="OII74872.1"/>
    </source>
</evidence>
<dbReference type="VEuPathDB" id="CryptoDB:cubi_03004"/>
<evidence type="ECO:0000313" key="3">
    <source>
        <dbReference type="Proteomes" id="UP000186176"/>
    </source>
</evidence>
<keyword evidence="3" id="KW-1185">Reference proteome</keyword>
<accession>A0A1J4MKY1</accession>
<dbReference type="PANTHER" id="PTHR12771">
    <property type="entry name" value="ENGULFMENT AND CELL MOTILITY"/>
    <property type="match status" value="1"/>
</dbReference>
<feature type="domain" description="ELMO" evidence="1">
    <location>
        <begin position="97"/>
        <end position="363"/>
    </location>
</feature>
<organism evidence="2 3">
    <name type="scientific">Cryptosporidium ubiquitum</name>
    <dbReference type="NCBI Taxonomy" id="857276"/>
    <lineage>
        <taxon>Eukaryota</taxon>
        <taxon>Sar</taxon>
        <taxon>Alveolata</taxon>
        <taxon>Apicomplexa</taxon>
        <taxon>Conoidasida</taxon>
        <taxon>Coccidia</taxon>
        <taxon>Eucoccidiorida</taxon>
        <taxon>Eimeriorina</taxon>
        <taxon>Cryptosporidiidae</taxon>
        <taxon>Cryptosporidium</taxon>
    </lineage>
</organism>
<comment type="caution">
    <text evidence="2">The sequence shown here is derived from an EMBL/GenBank/DDBJ whole genome shotgun (WGS) entry which is preliminary data.</text>
</comment>
<protein>
    <submittedName>
        <fullName evidence="2">CED12 family protein</fullName>
    </submittedName>
</protein>
<dbReference type="PROSITE" id="PS51335">
    <property type="entry name" value="ELMO"/>
    <property type="match status" value="1"/>
</dbReference>
<proteinExistence type="predicted"/>
<gene>
    <name evidence="2" type="ORF">cubi_03004</name>
</gene>
<dbReference type="EMBL" id="LRBP01000008">
    <property type="protein sequence ID" value="OII74872.1"/>
    <property type="molecule type" value="Genomic_DNA"/>
</dbReference>
<dbReference type="InterPro" id="IPR006816">
    <property type="entry name" value="ELMO_dom"/>
</dbReference>
<sequence length="383" mass="44774">MANPDTDQEKNSTVFQDITTKNSFIPEVTINTHNIHVDGLYQDIIKEKPRRKKCRKTIYNKIQVSIINRLWKLSKERKLLYHIRNRCLISLNCTDPNHEQLFQDYWALAYPEYPEINRISSNWRLLGFQNDDPRFDFKCAGFVTLENLVYFAENYRHVFREILKESQRFFLNRNNKYLHKHNTQRSIINSRNISDFMSPYETPNNLKSSLSNLSIISTPININDSKKEFNGNFEPLLPKITESRSTISEMSNHSQIDQINVSYPLSAALINVSIMVCLYLNLIPSVYKIPGIPTVSASRKALRNFIRLTNEFSLNTLSELFSVCAIRFHAEWLDIVKFLGHKGATSEFDKVLKNVQVVMAETIENLPKDIMEFRQICNLEKYC</sequence>
<reference evidence="2 3" key="1">
    <citation type="submission" date="2016-10" db="EMBL/GenBank/DDBJ databases">
        <title>Reductive evolution of mitochondrial metabolism and differential evolution of invasion-related proteins in Cryptosporidium.</title>
        <authorList>
            <person name="Liu S."/>
            <person name="Roellig D.M."/>
            <person name="Guo Y."/>
            <person name="Li N."/>
            <person name="Frace M.A."/>
            <person name="Tang K."/>
            <person name="Zhang L."/>
            <person name="Feng Y."/>
            <person name="Xiao L."/>
        </authorList>
    </citation>
    <scope>NUCLEOTIDE SEQUENCE [LARGE SCALE GENOMIC DNA]</scope>
    <source>
        <strain evidence="2">39726</strain>
    </source>
</reference>